<organism evidence="1 2">
    <name type="scientific">Celerinatantimonas diazotrophica</name>
    <dbReference type="NCBI Taxonomy" id="412034"/>
    <lineage>
        <taxon>Bacteria</taxon>
        <taxon>Pseudomonadati</taxon>
        <taxon>Pseudomonadota</taxon>
        <taxon>Gammaproteobacteria</taxon>
        <taxon>Celerinatantimonadaceae</taxon>
        <taxon>Celerinatantimonas</taxon>
    </lineage>
</organism>
<dbReference type="OrthoDB" id="1550902at2"/>
<proteinExistence type="predicted"/>
<dbReference type="Pfam" id="PF06995">
    <property type="entry name" value="Phage_P2_GpU"/>
    <property type="match status" value="1"/>
</dbReference>
<evidence type="ECO:0000313" key="1">
    <source>
        <dbReference type="EMBL" id="TCK58938.1"/>
    </source>
</evidence>
<comment type="caution">
    <text evidence="1">The sequence shown here is derived from an EMBL/GenBank/DDBJ whole genome shotgun (WGS) entry which is preliminary data.</text>
</comment>
<reference evidence="1 2" key="1">
    <citation type="submission" date="2019-03" db="EMBL/GenBank/DDBJ databases">
        <title>Genomic Encyclopedia of Type Strains, Phase IV (KMG-IV): sequencing the most valuable type-strain genomes for metagenomic binning, comparative biology and taxonomic classification.</title>
        <authorList>
            <person name="Goeker M."/>
        </authorList>
    </citation>
    <scope>NUCLEOTIDE SEQUENCE [LARGE SCALE GENOMIC DNA]</scope>
    <source>
        <strain evidence="1 2">DSM 18577</strain>
    </source>
</reference>
<evidence type="ECO:0008006" key="3">
    <source>
        <dbReference type="Google" id="ProtNLM"/>
    </source>
</evidence>
<gene>
    <name evidence="1" type="ORF">EV690_1097</name>
</gene>
<dbReference type="EMBL" id="SMGD01000011">
    <property type="protein sequence ID" value="TCK58938.1"/>
    <property type="molecule type" value="Genomic_DNA"/>
</dbReference>
<keyword evidence="2" id="KW-1185">Reference proteome</keyword>
<dbReference type="Proteomes" id="UP000295565">
    <property type="component" value="Unassembled WGS sequence"/>
</dbReference>
<dbReference type="RefSeq" id="WP_131911875.1">
    <property type="nucleotide sequence ID" value="NZ_OU594967.1"/>
</dbReference>
<accession>A0A4R1K497</accession>
<dbReference type="AlphaFoldDB" id="A0A4R1K497"/>
<evidence type="ECO:0000313" key="2">
    <source>
        <dbReference type="Proteomes" id="UP000295565"/>
    </source>
</evidence>
<dbReference type="InterPro" id="IPR009734">
    <property type="entry name" value="Myoviridae_GpU"/>
</dbReference>
<protein>
    <recommendedName>
        <fullName evidence="3">Phage protein U</fullName>
    </recommendedName>
</protein>
<sequence length="134" mass="15168">MSQPMLSLGRFHFSVDTATYNSLSRNYGWHWKANSRVGKRDILQYTGQQAPSISLNGTVATTYRSVGTQQIQKLVSLANKGQPLLMISGDGDKLGYWAIQKIQETNRRFVRGGSPRFQDFSMELIYYGDDLQNP</sequence>
<name>A0A4R1K497_9GAMM</name>